<dbReference type="CDD" id="cd00831">
    <property type="entry name" value="CHS_like"/>
    <property type="match status" value="1"/>
</dbReference>
<evidence type="ECO:0000313" key="7">
    <source>
        <dbReference type="Proteomes" id="UP001595939"/>
    </source>
</evidence>
<dbReference type="SUPFAM" id="SSF53901">
    <property type="entry name" value="Thiolase-like"/>
    <property type="match status" value="1"/>
</dbReference>
<keyword evidence="7" id="KW-1185">Reference proteome</keyword>
<name>A0ABV8YDG2_9DEIO</name>
<dbReference type="PANTHER" id="PTHR11877">
    <property type="entry name" value="HYDROXYMETHYLGLUTARYL-COA SYNTHASE"/>
    <property type="match status" value="1"/>
</dbReference>
<organism evidence="6 7">
    <name type="scientific">Deinococcus sonorensis</name>
    <dbReference type="NCBI Taxonomy" id="309891"/>
    <lineage>
        <taxon>Bacteria</taxon>
        <taxon>Thermotogati</taxon>
        <taxon>Deinococcota</taxon>
        <taxon>Deinococci</taxon>
        <taxon>Deinococcales</taxon>
        <taxon>Deinococcaceae</taxon>
        <taxon>Deinococcus</taxon>
    </lineage>
</organism>
<dbReference type="PANTHER" id="PTHR11877:SF99">
    <property type="entry name" value="1,3,6,8-TETRAHYDROXYNAPHTHALENE SYNTHASE"/>
    <property type="match status" value="1"/>
</dbReference>
<dbReference type="InterPro" id="IPR001099">
    <property type="entry name" value="Chalcone/stilbene_synt_N"/>
</dbReference>
<evidence type="ECO:0000256" key="2">
    <source>
        <dbReference type="ARBA" id="ARBA00022679"/>
    </source>
</evidence>
<dbReference type="PIRSF" id="PIRSF000451">
    <property type="entry name" value="PKS_III"/>
    <property type="match status" value="1"/>
</dbReference>
<evidence type="ECO:0000259" key="4">
    <source>
        <dbReference type="Pfam" id="PF00195"/>
    </source>
</evidence>
<dbReference type="Gene3D" id="3.40.47.10">
    <property type="match status" value="2"/>
</dbReference>
<keyword evidence="3" id="KW-0012">Acyltransferase</keyword>
<protein>
    <submittedName>
        <fullName evidence="6">Type III polyketide synthase</fullName>
    </submittedName>
</protein>
<evidence type="ECO:0000256" key="1">
    <source>
        <dbReference type="ARBA" id="ARBA00005531"/>
    </source>
</evidence>
<keyword evidence="2" id="KW-0808">Transferase</keyword>
<sequence>MPVSSSHTSPVVRALVTGHPAHCVPQTQLRDAAVQLFPRLAAHPKLLEVFENAQIQRRFLARPLEWYMEPHSFADKNAVYVEETLRLSEQLTRTALAQAGAAPEDVDAVVFVSSTGISTPSLESMLMERLGLNRQAVRLPLWGLGCAGGAQGLARAADLVRAGYQNVLLIAAELCSLTLVKSDESSSNFVGSALFADGAAALVVGPDDGTGGLVRLSGHRSTLLPDSGDVMGWDVMDDGLKVRFRQSIPELVSGMMRQNVEETLAASDWTLEDLQHYVVHPGGVKVLDAYQEALSLDPQALAASRQVLHCNGNMSSPTVLFVLEELLKHAPEGKGLLSAMGPGFCAEHVLLEFVA</sequence>
<accession>A0ABV8YDG2</accession>
<comment type="caution">
    <text evidence="6">The sequence shown here is derived from an EMBL/GenBank/DDBJ whole genome shotgun (WGS) entry which is preliminary data.</text>
</comment>
<evidence type="ECO:0000313" key="6">
    <source>
        <dbReference type="EMBL" id="MFC4455545.1"/>
    </source>
</evidence>
<dbReference type="InterPro" id="IPR011141">
    <property type="entry name" value="Polyketide_synthase_type-III"/>
</dbReference>
<dbReference type="RefSeq" id="WP_380130046.1">
    <property type="nucleotide sequence ID" value="NZ_JBHSEG010000010.1"/>
</dbReference>
<feature type="domain" description="Chalcone/stilbene synthase C-terminal" evidence="5">
    <location>
        <begin position="221"/>
        <end position="353"/>
    </location>
</feature>
<evidence type="ECO:0000259" key="5">
    <source>
        <dbReference type="Pfam" id="PF02797"/>
    </source>
</evidence>
<reference evidence="7" key="1">
    <citation type="journal article" date="2019" name="Int. J. Syst. Evol. Microbiol.">
        <title>The Global Catalogue of Microorganisms (GCM) 10K type strain sequencing project: providing services to taxonomists for standard genome sequencing and annotation.</title>
        <authorList>
            <consortium name="The Broad Institute Genomics Platform"/>
            <consortium name="The Broad Institute Genome Sequencing Center for Infectious Disease"/>
            <person name="Wu L."/>
            <person name="Ma J."/>
        </authorList>
    </citation>
    <scope>NUCLEOTIDE SEQUENCE [LARGE SCALE GENOMIC DNA]</scope>
    <source>
        <strain evidence="7">CCUG 39970</strain>
    </source>
</reference>
<dbReference type="Pfam" id="PF00195">
    <property type="entry name" value="Chal_sti_synt_N"/>
    <property type="match status" value="1"/>
</dbReference>
<proteinExistence type="inferred from homology"/>
<feature type="domain" description="Chalcone/stilbene synthase N-terminal" evidence="4">
    <location>
        <begin position="10"/>
        <end position="207"/>
    </location>
</feature>
<dbReference type="Proteomes" id="UP001595939">
    <property type="component" value="Unassembled WGS sequence"/>
</dbReference>
<dbReference type="InterPro" id="IPR012328">
    <property type="entry name" value="Chalcone/stilbene_synt_C"/>
</dbReference>
<comment type="similarity">
    <text evidence="1">Belongs to the thiolase-like superfamily. Chalcone/stilbene synthases family.</text>
</comment>
<dbReference type="EMBL" id="JBHSEG010000010">
    <property type="protein sequence ID" value="MFC4455545.1"/>
    <property type="molecule type" value="Genomic_DNA"/>
</dbReference>
<dbReference type="Pfam" id="PF02797">
    <property type="entry name" value="Chal_sti_synt_C"/>
    <property type="match status" value="1"/>
</dbReference>
<dbReference type="InterPro" id="IPR016039">
    <property type="entry name" value="Thiolase-like"/>
</dbReference>
<gene>
    <name evidence="6" type="ORF">ACFO0P_17335</name>
</gene>
<evidence type="ECO:0000256" key="3">
    <source>
        <dbReference type="ARBA" id="ARBA00023315"/>
    </source>
</evidence>